<dbReference type="OrthoDB" id="9768885at2"/>
<feature type="transmembrane region" description="Helical" evidence="8">
    <location>
        <begin position="217"/>
        <end position="241"/>
    </location>
</feature>
<organism evidence="9 10">
    <name type="scientific">Rummeliibacillus stabekisii</name>
    <dbReference type="NCBI Taxonomy" id="241244"/>
    <lineage>
        <taxon>Bacteria</taxon>
        <taxon>Bacillati</taxon>
        <taxon>Bacillota</taxon>
        <taxon>Bacilli</taxon>
        <taxon>Bacillales</taxon>
        <taxon>Caryophanaceae</taxon>
        <taxon>Rummeliibacillus</taxon>
    </lineage>
</organism>
<dbReference type="EMBL" id="CP014806">
    <property type="protein sequence ID" value="AMW98920.1"/>
    <property type="molecule type" value="Genomic_DNA"/>
</dbReference>
<keyword evidence="10" id="KW-1185">Reference proteome</keyword>
<reference evidence="9 10" key="1">
    <citation type="journal article" date="2016" name="Genome Announc.">
        <title>Whole-Genome Sequence of Rummeliibacillus stabekisii Strain PP9 Isolated from Antarctic Soil.</title>
        <authorList>
            <person name="da Mota F.F."/>
            <person name="Vollu R.E."/>
            <person name="Jurelevicius D."/>
            <person name="Seldin L."/>
        </authorList>
    </citation>
    <scope>NUCLEOTIDE SEQUENCE [LARGE SCALE GENOMIC DNA]</scope>
    <source>
        <strain evidence="9 10">PP9</strain>
    </source>
</reference>
<sequence length="417" mass="43980">MKLARNILIALVVGAVVGLVMNFAAPSIFPKVDQYFFSPLGTIFINLIKMLVVPLVFFSIALGTANIGDPKKLGKIGVKAIVFFLATTAIAIIIAIVLASVIKPGTVGTFATDGLQYETNEAPAVTDTLLNIIPANPVLAFVEANMLQIIFFSVFIGIALAFLGDRVKTAWKVIDEGNEIMMYLVTLVMKFAPFGTFGLIASAIGKQGFDAIKAMGLYMIVVILGLIVHFIFVYGGAVKFMAKRNPIQFVKDFFPAMTVAFSTSSSGATLPLAMEIAQKKLGVPKSISSFVQPLGATVNMDGTAIMQGVATVFIAQVFGVELTLMQLATVVIIAVLASIGTAAVPGAGLIMLAMVLNAVSLPVEGIALIIGIDRILDMARTAVNVTGDAVCAMYVANTESDLGEESAVNETQLQQAQ</sequence>
<dbReference type="RefSeq" id="WP_066786858.1">
    <property type="nucleotide sequence ID" value="NZ_CP014806.1"/>
</dbReference>
<evidence type="ECO:0000256" key="1">
    <source>
        <dbReference type="ARBA" id="ARBA00004651"/>
    </source>
</evidence>
<evidence type="ECO:0000256" key="6">
    <source>
        <dbReference type="ARBA" id="ARBA00022989"/>
    </source>
</evidence>
<proteinExistence type="predicted"/>
<dbReference type="InterPro" id="IPR001991">
    <property type="entry name" value="Na-dicarboxylate_symporter"/>
</dbReference>
<dbReference type="Gene3D" id="1.10.3860.10">
    <property type="entry name" value="Sodium:dicarboxylate symporter"/>
    <property type="match status" value="1"/>
</dbReference>
<feature type="transmembrane region" description="Helical" evidence="8">
    <location>
        <begin position="349"/>
        <end position="370"/>
    </location>
</feature>
<keyword evidence="5" id="KW-0769">Symport</keyword>
<feature type="transmembrane region" description="Helical" evidence="8">
    <location>
        <begin position="35"/>
        <end position="68"/>
    </location>
</feature>
<dbReference type="PRINTS" id="PR00173">
    <property type="entry name" value="EDTRNSPORT"/>
</dbReference>
<dbReference type="FunFam" id="1.10.3860.10:FF:000001">
    <property type="entry name" value="C4-dicarboxylate transport protein"/>
    <property type="match status" value="1"/>
</dbReference>
<evidence type="ECO:0000256" key="4">
    <source>
        <dbReference type="ARBA" id="ARBA00022692"/>
    </source>
</evidence>
<keyword evidence="6 8" id="KW-1133">Transmembrane helix</keyword>
<dbReference type="InterPro" id="IPR036458">
    <property type="entry name" value="Na:dicarbo_symporter_sf"/>
</dbReference>
<keyword evidence="3" id="KW-1003">Cell membrane</keyword>
<dbReference type="AlphaFoldDB" id="A0A143HBX3"/>
<protein>
    <submittedName>
        <fullName evidence="9">Sodium:dicarboxylate symporter</fullName>
    </submittedName>
</protein>
<keyword evidence="7 8" id="KW-0472">Membrane</keyword>
<evidence type="ECO:0000313" key="10">
    <source>
        <dbReference type="Proteomes" id="UP000076021"/>
    </source>
</evidence>
<feature type="transmembrane region" description="Helical" evidence="8">
    <location>
        <begin position="183"/>
        <end position="205"/>
    </location>
</feature>
<dbReference type="STRING" id="241244.ATY39_05290"/>
<evidence type="ECO:0000256" key="7">
    <source>
        <dbReference type="ARBA" id="ARBA00023136"/>
    </source>
</evidence>
<dbReference type="GO" id="GO:0006835">
    <property type="term" value="P:dicarboxylic acid transport"/>
    <property type="evidence" value="ECO:0007669"/>
    <property type="project" value="TreeGrafter"/>
</dbReference>
<keyword evidence="4 8" id="KW-0812">Transmembrane</keyword>
<feature type="transmembrane region" description="Helical" evidence="8">
    <location>
        <begin position="322"/>
        <end position="343"/>
    </location>
</feature>
<feature type="transmembrane region" description="Helical" evidence="8">
    <location>
        <begin position="80"/>
        <end position="102"/>
    </location>
</feature>
<accession>A0A143HBX3</accession>
<dbReference type="KEGG" id="rst:ATY39_05290"/>
<comment type="subcellular location">
    <subcellularLocation>
        <location evidence="1">Cell membrane</location>
        <topology evidence="1">Multi-pass membrane protein</topology>
    </subcellularLocation>
</comment>
<evidence type="ECO:0000256" key="3">
    <source>
        <dbReference type="ARBA" id="ARBA00022475"/>
    </source>
</evidence>
<keyword evidence="2" id="KW-0813">Transport</keyword>
<evidence type="ECO:0000256" key="8">
    <source>
        <dbReference type="SAM" id="Phobius"/>
    </source>
</evidence>
<evidence type="ECO:0000256" key="5">
    <source>
        <dbReference type="ARBA" id="ARBA00022847"/>
    </source>
</evidence>
<dbReference type="Proteomes" id="UP000076021">
    <property type="component" value="Chromosome"/>
</dbReference>
<feature type="transmembrane region" description="Helical" evidence="8">
    <location>
        <begin position="7"/>
        <end position="29"/>
    </location>
</feature>
<dbReference type="SUPFAM" id="SSF118215">
    <property type="entry name" value="Proton glutamate symport protein"/>
    <property type="match status" value="1"/>
</dbReference>
<dbReference type="Pfam" id="PF00375">
    <property type="entry name" value="SDF"/>
    <property type="match status" value="1"/>
</dbReference>
<gene>
    <name evidence="9" type="ORF">ATY39_05290</name>
</gene>
<evidence type="ECO:0000313" key="9">
    <source>
        <dbReference type="EMBL" id="AMW98920.1"/>
    </source>
</evidence>
<name>A0A143HBX3_9BACL</name>
<dbReference type="GO" id="GO:0015293">
    <property type="term" value="F:symporter activity"/>
    <property type="evidence" value="ECO:0007669"/>
    <property type="project" value="UniProtKB-KW"/>
</dbReference>
<evidence type="ECO:0000256" key="2">
    <source>
        <dbReference type="ARBA" id="ARBA00022448"/>
    </source>
</evidence>
<dbReference type="PANTHER" id="PTHR42865:SF7">
    <property type="entry name" value="PROTON_GLUTAMATE-ASPARTATE SYMPORTER"/>
    <property type="match status" value="1"/>
</dbReference>
<feature type="transmembrane region" description="Helical" evidence="8">
    <location>
        <begin position="146"/>
        <end position="163"/>
    </location>
</feature>
<dbReference type="GO" id="GO:0005886">
    <property type="term" value="C:plasma membrane"/>
    <property type="evidence" value="ECO:0007669"/>
    <property type="project" value="UniProtKB-SubCell"/>
</dbReference>
<reference evidence="10" key="2">
    <citation type="submission" date="2016-03" db="EMBL/GenBank/DDBJ databases">
        <authorList>
            <person name="Ploux O."/>
        </authorList>
    </citation>
    <scope>NUCLEOTIDE SEQUENCE [LARGE SCALE GENOMIC DNA]</scope>
    <source>
        <strain evidence="10">PP9</strain>
    </source>
</reference>
<dbReference type="PANTHER" id="PTHR42865">
    <property type="entry name" value="PROTON/GLUTAMATE-ASPARTATE SYMPORTER"/>
    <property type="match status" value="1"/>
</dbReference>